<sequence>MPGQILINIRERIWQMALATDPQELTSGLGNVPAIPAGTGMFFDTGYEHNITVTTEPMLFSLDIAFLNEDLTITEIYRGMQPGYLITSALPARYFIEVNAGELEGIETGDRAYIELFSFEERPSQVTEIAGLGTALMAIAMVAGMAGIFMKDLLGDPQPALATANGSGSCELVYPRDYEMLSWFDRPLPDYSFAIEPEVKERRIDEVLKKLRDGVEDIQGSQSFREFLLTMSKFHDYSIGNLILIALQRRDATQVAGFTTWKELGRWVKKGEHGIAILAPCFPPKEKRTAPADIDKSSEEVEEEQRIEAIRPIAFKVVYVFDVSQTEGKELPKVEVPSLTGEANEDIFSSVMDLAKSQGLDVGFEPRPQQDPAIKGMYFGKSIWVKPDESRAQQLKTLLHEVAHYYSEGVFRISRQDAETIAESVAFTVGAHFGFDTGTRSFPYVALWSQDKKVLEQNLASIRKIATIMIEALEGRRVEQPSLVN</sequence>
<dbReference type="InterPro" id="IPR003795">
    <property type="entry name" value="DUF192"/>
</dbReference>
<organism evidence="2 3">
    <name type="scientific">Dehalococcoides mccartyi</name>
    <dbReference type="NCBI Taxonomy" id="61435"/>
    <lineage>
        <taxon>Bacteria</taxon>
        <taxon>Bacillati</taxon>
        <taxon>Chloroflexota</taxon>
        <taxon>Dehalococcoidia</taxon>
        <taxon>Dehalococcoidales</taxon>
        <taxon>Dehalococcoidaceae</taxon>
        <taxon>Dehalococcoides</taxon>
    </lineage>
</organism>
<dbReference type="PATRIC" id="fig|61435.5.peg.1464"/>
<dbReference type="GO" id="GO:0003697">
    <property type="term" value="F:single-stranded DNA binding"/>
    <property type="evidence" value="ECO:0007669"/>
    <property type="project" value="InterPro"/>
</dbReference>
<dbReference type="Pfam" id="PF02643">
    <property type="entry name" value="DUF192"/>
    <property type="match status" value="1"/>
</dbReference>
<protein>
    <submittedName>
        <fullName evidence="2">LtrC-like protein</fullName>
    </submittedName>
</protein>
<dbReference type="InterPro" id="IPR038695">
    <property type="entry name" value="Saro_0823-like_sf"/>
</dbReference>
<dbReference type="AlphaFoldDB" id="A0A0V8M0K6"/>
<dbReference type="Proteomes" id="UP000053577">
    <property type="component" value="Unassembled WGS sequence"/>
</dbReference>
<accession>A0A0V8M0K6</accession>
<proteinExistence type="predicted"/>
<dbReference type="EMBL" id="JGYD01000025">
    <property type="protein sequence ID" value="KSV17236.1"/>
    <property type="molecule type" value="Genomic_DNA"/>
</dbReference>
<dbReference type="InterPro" id="IPR013610">
    <property type="entry name" value="ArdC_N"/>
</dbReference>
<evidence type="ECO:0000313" key="2">
    <source>
        <dbReference type="EMBL" id="KSV17236.1"/>
    </source>
</evidence>
<evidence type="ECO:0000313" key="3">
    <source>
        <dbReference type="Proteomes" id="UP000053577"/>
    </source>
</evidence>
<comment type="caution">
    <text evidence="2">The sequence shown here is derived from an EMBL/GenBank/DDBJ whole genome shotgun (WGS) entry which is preliminary data.</text>
</comment>
<feature type="domain" description="N-terminal" evidence="1">
    <location>
        <begin position="198"/>
        <end position="321"/>
    </location>
</feature>
<dbReference type="OrthoDB" id="9803716at2"/>
<dbReference type="Pfam" id="PF08401">
    <property type="entry name" value="ArdcN"/>
    <property type="match status" value="1"/>
</dbReference>
<gene>
    <name evidence="2" type="ORF">DA01_07450</name>
</gene>
<reference evidence="2 3" key="1">
    <citation type="journal article" date="2015" name="Sci. Rep.">
        <title>A comparative genomics and reductive dehalogenase gene transcription study of two chloroethene-respiring bacteria, Dehalococcoides mccartyi strains MB and 11a.</title>
        <authorList>
            <person name="Low A."/>
            <person name="Shen Z."/>
            <person name="Cheng D."/>
            <person name="Rogers M.J."/>
            <person name="Lee P.K."/>
            <person name="He J."/>
        </authorList>
    </citation>
    <scope>NUCLEOTIDE SEQUENCE [LARGE SCALE GENOMIC DNA]</scope>
    <source>
        <strain evidence="2 3">MB</strain>
    </source>
</reference>
<dbReference type="Gene3D" id="2.60.120.1140">
    <property type="entry name" value="Protein of unknown function DUF192"/>
    <property type="match status" value="1"/>
</dbReference>
<evidence type="ECO:0000259" key="1">
    <source>
        <dbReference type="Pfam" id="PF08401"/>
    </source>
</evidence>
<name>A0A0V8M0K6_9CHLR</name>